<organism evidence="3 4">
    <name type="scientific">Candidatus Kerfeldbacteria bacterium CG08_land_8_20_14_0_20_40_16</name>
    <dbReference type="NCBI Taxonomy" id="2014244"/>
    <lineage>
        <taxon>Bacteria</taxon>
        <taxon>Candidatus Kerfeldiibacteriota</taxon>
    </lineage>
</organism>
<feature type="transmembrane region" description="Helical" evidence="2">
    <location>
        <begin position="5"/>
        <end position="25"/>
    </location>
</feature>
<dbReference type="Proteomes" id="UP000231542">
    <property type="component" value="Unassembled WGS sequence"/>
</dbReference>
<dbReference type="AlphaFoldDB" id="A0A2H0YUN1"/>
<reference evidence="3 4" key="1">
    <citation type="submission" date="2017-09" db="EMBL/GenBank/DDBJ databases">
        <title>Depth-based differentiation of microbial function through sediment-hosted aquifers and enrichment of novel symbionts in the deep terrestrial subsurface.</title>
        <authorList>
            <person name="Probst A.J."/>
            <person name="Ladd B."/>
            <person name="Jarett J.K."/>
            <person name="Geller-Mcgrath D.E."/>
            <person name="Sieber C.M."/>
            <person name="Emerson J.B."/>
            <person name="Anantharaman K."/>
            <person name="Thomas B.C."/>
            <person name="Malmstrom R."/>
            <person name="Stieglmeier M."/>
            <person name="Klingl A."/>
            <person name="Woyke T."/>
            <person name="Ryan C.M."/>
            <person name="Banfield J.F."/>
        </authorList>
    </citation>
    <scope>NUCLEOTIDE SEQUENCE [LARGE SCALE GENOMIC DNA]</scope>
    <source>
        <strain evidence="3">CG08_land_8_20_14_0_20_40_16</strain>
    </source>
</reference>
<comment type="caution">
    <text evidence="3">The sequence shown here is derived from an EMBL/GenBank/DDBJ whole genome shotgun (WGS) entry which is preliminary data.</text>
</comment>
<gene>
    <name evidence="3" type="ORF">COT24_05000</name>
</gene>
<feature type="transmembrane region" description="Helical" evidence="2">
    <location>
        <begin position="37"/>
        <end position="56"/>
    </location>
</feature>
<keyword evidence="2" id="KW-0812">Transmembrane</keyword>
<accession>A0A2H0YUN1</accession>
<evidence type="ECO:0000313" key="4">
    <source>
        <dbReference type="Proteomes" id="UP000231542"/>
    </source>
</evidence>
<feature type="region of interest" description="Disordered" evidence="1">
    <location>
        <begin position="160"/>
        <end position="182"/>
    </location>
</feature>
<feature type="compositionally biased region" description="Basic and acidic residues" evidence="1">
    <location>
        <begin position="160"/>
        <end position="170"/>
    </location>
</feature>
<evidence type="ECO:0000313" key="3">
    <source>
        <dbReference type="EMBL" id="PIS42146.1"/>
    </source>
</evidence>
<protein>
    <recommendedName>
        <fullName evidence="5">DUF304 domain-containing protein</fullName>
    </recommendedName>
</protein>
<sequence>MLRHFLLFVVEFFLPLAALFAFFYFTDFVFEKESPVGIVIILASSAYFLFIWLFFFNHWIDYYLDVWIVTNQRILNIEQEGLFSRTISELNLEMVQDATSEVKGKVATVLNFGNVYVQTAGEEKRFVFEEIPAPRQVASKIIELHQSAVKRAAVEEMKEATSKSLGEKDTISSPQKNETKTF</sequence>
<evidence type="ECO:0000256" key="1">
    <source>
        <dbReference type="SAM" id="MobiDB-lite"/>
    </source>
</evidence>
<dbReference type="PANTHER" id="PTHR37938:SF1">
    <property type="entry name" value="BLL0215 PROTEIN"/>
    <property type="match status" value="1"/>
</dbReference>
<name>A0A2H0YUN1_9BACT</name>
<dbReference type="PANTHER" id="PTHR37938">
    <property type="entry name" value="BLL0215 PROTEIN"/>
    <property type="match status" value="1"/>
</dbReference>
<dbReference type="EMBL" id="PEXU01000056">
    <property type="protein sequence ID" value="PIS42146.1"/>
    <property type="molecule type" value="Genomic_DNA"/>
</dbReference>
<keyword evidence="2" id="KW-0472">Membrane</keyword>
<evidence type="ECO:0000256" key="2">
    <source>
        <dbReference type="SAM" id="Phobius"/>
    </source>
</evidence>
<keyword evidence="2" id="KW-1133">Transmembrane helix</keyword>
<evidence type="ECO:0008006" key="5">
    <source>
        <dbReference type="Google" id="ProtNLM"/>
    </source>
</evidence>
<proteinExistence type="predicted"/>